<evidence type="ECO:0000256" key="4">
    <source>
        <dbReference type="ARBA" id="ARBA00022574"/>
    </source>
</evidence>
<evidence type="ECO:0000256" key="3">
    <source>
        <dbReference type="ARBA" id="ARBA00022552"/>
    </source>
</evidence>
<dbReference type="PROSITE" id="PS50082">
    <property type="entry name" value="WD_REPEATS_2"/>
    <property type="match status" value="1"/>
</dbReference>
<dbReference type="PROSITE" id="PS50294">
    <property type="entry name" value="WD_REPEATS_REGION"/>
    <property type="match status" value="1"/>
</dbReference>
<evidence type="ECO:0000256" key="5">
    <source>
        <dbReference type="ARBA" id="ARBA00022737"/>
    </source>
</evidence>
<dbReference type="SMART" id="SM00320">
    <property type="entry name" value="WD40"/>
    <property type="match status" value="3"/>
</dbReference>
<dbReference type="AlphaFoldDB" id="A0A8S1CSJ1"/>
<dbReference type="GO" id="GO:0000463">
    <property type="term" value="P:maturation of LSU-rRNA from tricistronic rRNA transcript (SSU-rRNA, 5.8S rRNA, LSU-rRNA)"/>
    <property type="evidence" value="ECO:0007669"/>
    <property type="project" value="TreeGrafter"/>
</dbReference>
<evidence type="ECO:0000256" key="8">
    <source>
        <dbReference type="SAM" id="MobiDB-lite"/>
    </source>
</evidence>
<name>A0A8S1CSJ1_9INSE</name>
<reference evidence="10 11" key="1">
    <citation type="submission" date="2020-04" db="EMBL/GenBank/DDBJ databases">
        <authorList>
            <person name="Alioto T."/>
            <person name="Alioto T."/>
            <person name="Gomez Garrido J."/>
        </authorList>
    </citation>
    <scope>NUCLEOTIDE SEQUENCE [LARGE SCALE GENOMIC DNA]</scope>
</reference>
<feature type="compositionally biased region" description="Acidic residues" evidence="8">
    <location>
        <begin position="104"/>
        <end position="126"/>
    </location>
</feature>
<protein>
    <recommendedName>
        <fullName evidence="9">BOP1 N-terminal domain-containing protein</fullName>
    </recommendedName>
</protein>
<dbReference type="InterPro" id="IPR028598">
    <property type="entry name" value="BOP1/Erb1"/>
</dbReference>
<dbReference type="GO" id="GO:0030687">
    <property type="term" value="C:preribosome, large subunit precursor"/>
    <property type="evidence" value="ECO:0007669"/>
    <property type="project" value="TreeGrafter"/>
</dbReference>
<dbReference type="OrthoDB" id="5571054at2759"/>
<feature type="compositionally biased region" description="Acidic residues" evidence="8">
    <location>
        <begin position="45"/>
        <end position="79"/>
    </location>
</feature>
<gene>
    <name evidence="10" type="ORF">CLODIP_2_CD11067</name>
</gene>
<comment type="subcellular location">
    <subcellularLocation>
        <location evidence="1">Nucleus</location>
        <location evidence="1">Nucleolus</location>
    </subcellularLocation>
</comment>
<keyword evidence="11" id="KW-1185">Reference proteome</keyword>
<evidence type="ECO:0000313" key="11">
    <source>
        <dbReference type="Proteomes" id="UP000494165"/>
    </source>
</evidence>
<dbReference type="InterPro" id="IPR015943">
    <property type="entry name" value="WD40/YVTN_repeat-like_dom_sf"/>
</dbReference>
<keyword evidence="2" id="KW-0690">Ribosome biogenesis</keyword>
<keyword evidence="6" id="KW-0539">Nucleus</keyword>
<organism evidence="10 11">
    <name type="scientific">Cloeon dipterum</name>
    <dbReference type="NCBI Taxonomy" id="197152"/>
    <lineage>
        <taxon>Eukaryota</taxon>
        <taxon>Metazoa</taxon>
        <taxon>Ecdysozoa</taxon>
        <taxon>Arthropoda</taxon>
        <taxon>Hexapoda</taxon>
        <taxon>Insecta</taxon>
        <taxon>Pterygota</taxon>
        <taxon>Palaeoptera</taxon>
        <taxon>Ephemeroptera</taxon>
        <taxon>Pisciforma</taxon>
        <taxon>Baetidae</taxon>
        <taxon>Cloeon</taxon>
    </lineage>
</organism>
<dbReference type="Pfam" id="PF08145">
    <property type="entry name" value="BOP1NT"/>
    <property type="match status" value="1"/>
</dbReference>
<dbReference type="Gene3D" id="2.130.10.10">
    <property type="entry name" value="YVTN repeat-like/Quinoprotein amine dehydrogenase"/>
    <property type="match status" value="1"/>
</dbReference>
<evidence type="ECO:0000256" key="2">
    <source>
        <dbReference type="ARBA" id="ARBA00022517"/>
    </source>
</evidence>
<feature type="repeat" description="WD" evidence="7">
    <location>
        <begin position="414"/>
        <end position="455"/>
    </location>
</feature>
<feature type="region of interest" description="Disordered" evidence="8">
    <location>
        <begin position="1"/>
        <end position="133"/>
    </location>
</feature>
<proteinExistence type="predicted"/>
<evidence type="ECO:0000256" key="7">
    <source>
        <dbReference type="PROSITE-ProRule" id="PRU00221"/>
    </source>
</evidence>
<dbReference type="Proteomes" id="UP000494165">
    <property type="component" value="Unassembled WGS sequence"/>
</dbReference>
<dbReference type="PANTHER" id="PTHR17605">
    <property type="entry name" value="RIBOSOME BIOGENESIS PROTEIN BOP1 BLOCK OF PROLIFERATION 1 PROTEIN"/>
    <property type="match status" value="1"/>
</dbReference>
<dbReference type="Pfam" id="PF00400">
    <property type="entry name" value="WD40"/>
    <property type="match status" value="1"/>
</dbReference>
<sequence>MVRAASKRKALAETRVKEAPKIESLKLSEKELENEEDLLGNIASSDDDSEDSDDYESSEEEQLGDEEEEEEEQSNEETGDSANSGGSDYESSDAGPSRELISEANEELPDNDKDEYESGDTSDEEDLRNTVGKIPMHWYDDYPLLGYDWDGKPILKPERRDELDNFLKRMEDPNFWRTIRDPSTGQDVILNEKDLALIKRLQERKIPNPDHEEYKPWVDWFSSKVMTTALRPIPESKKSFLPSRSEREKVSKMVHALKMGWRVPRAELEAQRAKEKEEGPKFFDLWSADGDDEMKRRGIIDHIPAPKRTLPGHAESYNPPAEYLFNERELELWHKQSETPWKRKWHFVPQKFPSLRAVPAYPRFVKERFLRCLDLYMAPRTRKNKLTIQAEDLLPELPDPKDLQPFPTAQSLIYTGHSDIVRTICPDPSGQFLVSGSDDCSIRVWEVSTGRCLKIIAAGAEVSSVAWNPSSHLSLLAVAAGKRLLICSPQVGSTEKLTATDELLAVPPEVDSTTVVPERVQTAVKWEQAEGKDWDDGHRVVVTHFKDLKQAVWHGRGDYLAVVVSEGLNRSVIVHQVSKRRSQIPFNKARGLVQAVQFHPVRPMLFVATQRSIRIYDLVKQQLVKKLMTGSAWISSMAVHPGKLVFLGK</sequence>
<evidence type="ECO:0000256" key="1">
    <source>
        <dbReference type="ARBA" id="ARBA00004604"/>
    </source>
</evidence>
<dbReference type="InterPro" id="IPR001680">
    <property type="entry name" value="WD40_rpt"/>
</dbReference>
<dbReference type="EMBL" id="CADEPI010000078">
    <property type="protein sequence ID" value="CAB3372940.1"/>
    <property type="molecule type" value="Genomic_DNA"/>
</dbReference>
<feature type="compositionally biased region" description="Basic and acidic residues" evidence="8">
    <location>
        <begin position="10"/>
        <end position="31"/>
    </location>
</feature>
<feature type="domain" description="BOP1 N-terminal" evidence="9">
    <location>
        <begin position="139"/>
        <end position="407"/>
    </location>
</feature>
<dbReference type="GO" id="GO:0070545">
    <property type="term" value="C:PeBoW complex"/>
    <property type="evidence" value="ECO:0007669"/>
    <property type="project" value="TreeGrafter"/>
</dbReference>
<dbReference type="PANTHER" id="PTHR17605:SF0">
    <property type="entry name" value="RIBOSOME BIOGENESIS PROTEIN BOP1"/>
    <property type="match status" value="1"/>
</dbReference>
<evidence type="ECO:0000313" key="10">
    <source>
        <dbReference type="EMBL" id="CAB3372940.1"/>
    </source>
</evidence>
<dbReference type="InterPro" id="IPR019775">
    <property type="entry name" value="WD40_repeat_CS"/>
</dbReference>
<dbReference type="SUPFAM" id="SSF50978">
    <property type="entry name" value="WD40 repeat-like"/>
    <property type="match status" value="1"/>
</dbReference>
<comment type="caution">
    <text evidence="10">The sequence shown here is derived from an EMBL/GenBank/DDBJ whole genome shotgun (WGS) entry which is preliminary data.</text>
</comment>
<dbReference type="InterPro" id="IPR036322">
    <property type="entry name" value="WD40_repeat_dom_sf"/>
</dbReference>
<dbReference type="GO" id="GO:0043021">
    <property type="term" value="F:ribonucleoprotein complex binding"/>
    <property type="evidence" value="ECO:0007669"/>
    <property type="project" value="TreeGrafter"/>
</dbReference>
<keyword evidence="4 7" id="KW-0853">WD repeat</keyword>
<dbReference type="InterPro" id="IPR012953">
    <property type="entry name" value="BOP1_N_dom"/>
</dbReference>
<evidence type="ECO:0000256" key="6">
    <source>
        <dbReference type="ARBA" id="ARBA00023242"/>
    </source>
</evidence>
<dbReference type="PROSITE" id="PS00678">
    <property type="entry name" value="WD_REPEATS_1"/>
    <property type="match status" value="1"/>
</dbReference>
<accession>A0A8S1CSJ1</accession>
<evidence type="ECO:0000259" key="9">
    <source>
        <dbReference type="SMART" id="SM01035"/>
    </source>
</evidence>
<keyword evidence="5" id="KW-0677">Repeat</keyword>
<dbReference type="SMART" id="SM01035">
    <property type="entry name" value="BOP1NT"/>
    <property type="match status" value="1"/>
</dbReference>
<keyword evidence="3" id="KW-0698">rRNA processing</keyword>